<accession>A0A4D6MZP7</accession>
<name>A0A4D6MZP7_VIGUN</name>
<evidence type="ECO:0000256" key="1">
    <source>
        <dbReference type="SAM" id="MobiDB-lite"/>
    </source>
</evidence>
<feature type="compositionally biased region" description="Low complexity" evidence="1">
    <location>
        <begin position="30"/>
        <end position="43"/>
    </location>
</feature>
<evidence type="ECO:0000313" key="2">
    <source>
        <dbReference type="EMBL" id="QCE06134.1"/>
    </source>
</evidence>
<dbReference type="Proteomes" id="UP000501690">
    <property type="component" value="Linkage Group LG9"/>
</dbReference>
<dbReference type="EMBL" id="CP039353">
    <property type="protein sequence ID" value="QCE06134.1"/>
    <property type="molecule type" value="Genomic_DNA"/>
</dbReference>
<reference evidence="2 3" key="1">
    <citation type="submission" date="2019-04" db="EMBL/GenBank/DDBJ databases">
        <title>An improved genome assembly and genetic linkage map for asparagus bean, Vigna unguiculata ssp. sesquipedialis.</title>
        <authorList>
            <person name="Xia Q."/>
            <person name="Zhang R."/>
            <person name="Dong Y."/>
        </authorList>
    </citation>
    <scope>NUCLEOTIDE SEQUENCE [LARGE SCALE GENOMIC DNA]</scope>
    <source>
        <tissue evidence="2">Leaf</tissue>
    </source>
</reference>
<proteinExistence type="predicted"/>
<protein>
    <submittedName>
        <fullName evidence="2">Uncharacterized protein</fullName>
    </submittedName>
</protein>
<feature type="region of interest" description="Disordered" evidence="1">
    <location>
        <begin position="249"/>
        <end position="306"/>
    </location>
</feature>
<feature type="compositionally biased region" description="Polar residues" evidence="1">
    <location>
        <begin position="49"/>
        <end position="67"/>
    </location>
</feature>
<feature type="compositionally biased region" description="Polar residues" evidence="1">
    <location>
        <begin position="94"/>
        <end position="106"/>
    </location>
</feature>
<organism evidence="2 3">
    <name type="scientific">Vigna unguiculata</name>
    <name type="common">Cowpea</name>
    <dbReference type="NCBI Taxonomy" id="3917"/>
    <lineage>
        <taxon>Eukaryota</taxon>
        <taxon>Viridiplantae</taxon>
        <taxon>Streptophyta</taxon>
        <taxon>Embryophyta</taxon>
        <taxon>Tracheophyta</taxon>
        <taxon>Spermatophyta</taxon>
        <taxon>Magnoliopsida</taxon>
        <taxon>eudicotyledons</taxon>
        <taxon>Gunneridae</taxon>
        <taxon>Pentapetalae</taxon>
        <taxon>rosids</taxon>
        <taxon>fabids</taxon>
        <taxon>Fabales</taxon>
        <taxon>Fabaceae</taxon>
        <taxon>Papilionoideae</taxon>
        <taxon>50 kb inversion clade</taxon>
        <taxon>NPAAA clade</taxon>
        <taxon>indigoferoid/millettioid clade</taxon>
        <taxon>Phaseoleae</taxon>
        <taxon>Vigna</taxon>
    </lineage>
</organism>
<gene>
    <name evidence="2" type="ORF">DEO72_LG9g1145</name>
</gene>
<feature type="region of interest" description="Disordered" evidence="1">
    <location>
        <begin position="1"/>
        <end position="67"/>
    </location>
</feature>
<keyword evidence="3" id="KW-1185">Reference proteome</keyword>
<sequence>MAPRRLAVQPAPPGASSASPEGNLSRPIRTGHNQHTHTGNTRQPEPQLKGSSCSSAIPSHNSRDSILSHNSRNITCLTPIPSHNSRDTALIFLSPSQPLGGTTSAARRTPPRDPTAVSLPPGGSHPTARHHDNLAQNPRKLKSGEMAPRRLAVQPAPPGASSASPEISINHKRRLAAGSVLPGGSLPKTPKQCRTNESPGGGSSPAKRNATLPQVSQLSDFRALSAPPGASSASPEISINHKRRLAAGRVLPGGSLPKTPKQCRTNEAPGGGSSPAKRCLEISQKRSSPLDHPPSLLPHYSATQPSLKSHNSQSFVLSLGYFARTTISTVALILAIEIVGKRCHGQTFTSTERATHQYWSTSPLPLQIPLLQES</sequence>
<dbReference type="AlphaFoldDB" id="A0A4D6MZP7"/>
<feature type="region of interest" description="Disordered" evidence="1">
    <location>
        <begin position="179"/>
        <end position="209"/>
    </location>
</feature>
<evidence type="ECO:0000313" key="3">
    <source>
        <dbReference type="Proteomes" id="UP000501690"/>
    </source>
</evidence>
<feature type="region of interest" description="Disordered" evidence="1">
    <location>
        <begin position="93"/>
        <end position="135"/>
    </location>
</feature>